<organism evidence="5 6">
    <name type="scientific">Streptomyces globisporus C-1027</name>
    <dbReference type="NCBI Taxonomy" id="1172567"/>
    <lineage>
        <taxon>Bacteria</taxon>
        <taxon>Bacillati</taxon>
        <taxon>Actinomycetota</taxon>
        <taxon>Actinomycetes</taxon>
        <taxon>Kitasatosporales</taxon>
        <taxon>Streptomycetaceae</taxon>
        <taxon>Streptomyces</taxon>
    </lineage>
</organism>
<dbReference type="EMBL" id="CP013738">
    <property type="protein sequence ID" value="ALU95303.1"/>
    <property type="molecule type" value="Genomic_DNA"/>
</dbReference>
<dbReference type="InterPro" id="IPR038261">
    <property type="entry name" value="GPP34-like_sf"/>
</dbReference>
<keyword evidence="4" id="KW-0472">Membrane</keyword>
<dbReference type="STRING" id="1172567.WQO_19460"/>
<dbReference type="Gene3D" id="1.10.3630.10">
    <property type="entry name" value="yeast vps74-n-term truncation variant domain like"/>
    <property type="match status" value="1"/>
</dbReference>
<reference evidence="5 6" key="1">
    <citation type="journal article" date="2012" name="J. Bacteriol.">
        <title>Draft genome sequence of Streptomyces globisporus C-1027, which produces an antitumor antibiotic consisting of a nine-membered enediyne with a chromoprotein.</title>
        <authorList>
            <person name="Wang L."/>
            <person name="Wang S."/>
            <person name="He Q."/>
            <person name="Yu T."/>
            <person name="Li Q."/>
            <person name="Hong B."/>
        </authorList>
    </citation>
    <scope>NUCLEOTIDE SEQUENCE [LARGE SCALE GENOMIC DNA]</scope>
    <source>
        <strain evidence="5 6">C-1027</strain>
    </source>
</reference>
<evidence type="ECO:0000256" key="4">
    <source>
        <dbReference type="ARBA" id="ARBA00023136"/>
    </source>
</evidence>
<dbReference type="RefSeq" id="WP_010056034.1">
    <property type="nucleotide sequence ID" value="NZ_CP013738.1"/>
</dbReference>
<dbReference type="GO" id="GO:0012505">
    <property type="term" value="C:endomembrane system"/>
    <property type="evidence" value="ECO:0007669"/>
    <property type="project" value="UniProtKB-ARBA"/>
</dbReference>
<sequence>MPTTLAQKLYLLCYTVKKEKFQLDNIQGRGQMLRAGAMTELARNGLLDATGGKVRRLPGNPPEDPFTASVWFDLPEDKPKGWLKFLHNKAHTAETPVRDQLLTSGDVAFERQKKLGVVSTKRVTVVHPDLVHALQDRVRAIVLDDPPADGLTDELAMAVLAVELELTSVWSKEDRRTHKSALKAQAARFDAFIPGLRKALRDSYLASRAVGGGWSA</sequence>
<dbReference type="InterPro" id="IPR008628">
    <property type="entry name" value="GPP34-like"/>
</dbReference>
<dbReference type="Pfam" id="PF05719">
    <property type="entry name" value="GPP34"/>
    <property type="match status" value="1"/>
</dbReference>
<keyword evidence="3" id="KW-0446">Lipid-binding</keyword>
<evidence type="ECO:0000256" key="1">
    <source>
        <dbReference type="ARBA" id="ARBA00004255"/>
    </source>
</evidence>
<evidence type="ECO:0000256" key="3">
    <source>
        <dbReference type="ARBA" id="ARBA00023121"/>
    </source>
</evidence>
<evidence type="ECO:0000313" key="6">
    <source>
        <dbReference type="Proteomes" id="UP000064183"/>
    </source>
</evidence>
<evidence type="ECO:0008006" key="7">
    <source>
        <dbReference type="Google" id="ProtNLM"/>
    </source>
</evidence>
<keyword evidence="2" id="KW-0333">Golgi apparatus</keyword>
<dbReference type="AlphaFoldDB" id="A0A0U3BD14"/>
<comment type="subcellular location">
    <subcellularLocation>
        <location evidence="1">Golgi apparatus membrane</location>
        <topology evidence="1">Peripheral membrane protein</topology>
        <orientation evidence="1">Cytoplasmic side</orientation>
    </subcellularLocation>
</comment>
<dbReference type="GO" id="GO:0070273">
    <property type="term" value="F:phosphatidylinositol-4-phosphate binding"/>
    <property type="evidence" value="ECO:0007669"/>
    <property type="project" value="InterPro"/>
</dbReference>
<dbReference type="GeneID" id="27784553"/>
<dbReference type="Proteomes" id="UP000064183">
    <property type="component" value="Chromosome"/>
</dbReference>
<evidence type="ECO:0000256" key="2">
    <source>
        <dbReference type="ARBA" id="ARBA00023034"/>
    </source>
</evidence>
<proteinExistence type="predicted"/>
<gene>
    <name evidence="5" type="ORF">WQO_19460</name>
</gene>
<dbReference type="KEGG" id="sgb:WQO_19460"/>
<evidence type="ECO:0000313" key="5">
    <source>
        <dbReference type="EMBL" id="ALU95303.1"/>
    </source>
</evidence>
<name>A0A0U3BD14_STRGL</name>
<accession>A0A0U3BD14</accession>
<dbReference type="GO" id="GO:0005737">
    <property type="term" value="C:cytoplasm"/>
    <property type="evidence" value="ECO:0007669"/>
    <property type="project" value="UniProtKB-ARBA"/>
</dbReference>
<protein>
    <recommendedName>
        <fullName evidence="7">GPP34 family phosphoprotein</fullName>
    </recommendedName>
</protein>